<keyword evidence="4" id="KW-1185">Reference proteome</keyword>
<dbReference type="RefSeq" id="WP_252427804.1">
    <property type="nucleotide sequence ID" value="NZ_JAMWMR010000030.1"/>
</dbReference>
<comment type="caution">
    <text evidence="3">The sequence shown here is derived from an EMBL/GenBank/DDBJ whole genome shotgun (WGS) entry which is preliminary data.</text>
</comment>
<dbReference type="PANTHER" id="PTHR32494:SF5">
    <property type="entry name" value="ALLANTOATE AMIDOHYDROLASE"/>
    <property type="match status" value="1"/>
</dbReference>
<keyword evidence="2" id="KW-0378">Hydrolase</keyword>
<dbReference type="NCBIfam" id="NF006770">
    <property type="entry name" value="PRK09290.1-4"/>
    <property type="match status" value="1"/>
</dbReference>
<dbReference type="InterPro" id="IPR036264">
    <property type="entry name" value="Bact_exopeptidase_dim_dom"/>
</dbReference>
<evidence type="ECO:0000313" key="4">
    <source>
        <dbReference type="Proteomes" id="UP001523219"/>
    </source>
</evidence>
<dbReference type="SUPFAM" id="SSF55031">
    <property type="entry name" value="Bacterial exopeptidase dimerisation domain"/>
    <property type="match status" value="1"/>
</dbReference>
<dbReference type="Pfam" id="PF01546">
    <property type="entry name" value="Peptidase_M20"/>
    <property type="match status" value="1"/>
</dbReference>
<dbReference type="NCBIfam" id="TIGR01879">
    <property type="entry name" value="hydantase"/>
    <property type="match status" value="1"/>
</dbReference>
<protein>
    <submittedName>
        <fullName evidence="3">Allantoate amidohydrolase</fullName>
    </submittedName>
</protein>
<dbReference type="Gene3D" id="3.30.70.360">
    <property type="match status" value="1"/>
</dbReference>
<dbReference type="InterPro" id="IPR002933">
    <property type="entry name" value="Peptidase_M20"/>
</dbReference>
<sequence length="405" mass="43017">MTFHSMWAQLLPIGRSRDSGGYRRFAWSGADADCRAWFEEQAETRGLAYEVDRNGNQWAWLGDPAAGDAVVTGSHLDSVPDGGAFDGPLGVVSSFAAYDELRARGVEFAKPFAIVNFGDEEGARFGLACVGSRLTSGQLTREQAHRLTDADGVTLPRAMEAAGYDPDAIGADPERLGRIGAFVELHVEQGRALDLSGDPVGVAGAIWPHGRWRFDFRGEANHAGTTRLGDRHDPMLSYAETVLAARREAERAGAVATFGKIAVEPGGVNAIPSRVRGWLDSRAADQERLDTVVGGIEKAARAHADSQGVELDVVRESFTPVVEFDHALRDELARILGKDTDLTVPVLGTGAGHDAGILAASIPTAMLFVRNPTGVSHSPAERAAEDDCLAGVSALADVLEGLVGR</sequence>
<dbReference type="EMBL" id="JAMWMR010000030">
    <property type="protein sequence ID" value="MCN9244143.1"/>
    <property type="molecule type" value="Genomic_DNA"/>
</dbReference>
<dbReference type="InterPro" id="IPR010158">
    <property type="entry name" value="Amidase_Cbmase"/>
</dbReference>
<organism evidence="3 4">
    <name type="scientific">Streptomyces macrolidinus</name>
    <dbReference type="NCBI Taxonomy" id="2952607"/>
    <lineage>
        <taxon>Bacteria</taxon>
        <taxon>Bacillati</taxon>
        <taxon>Actinomycetota</taxon>
        <taxon>Actinomycetes</taxon>
        <taxon>Kitasatosporales</taxon>
        <taxon>Streptomycetaceae</taxon>
        <taxon>Streptomyces</taxon>
    </lineage>
</organism>
<evidence type="ECO:0000256" key="1">
    <source>
        <dbReference type="ARBA" id="ARBA00006153"/>
    </source>
</evidence>
<dbReference type="CDD" id="cd03884">
    <property type="entry name" value="M20_bAS"/>
    <property type="match status" value="1"/>
</dbReference>
<gene>
    <name evidence="3" type="ORF">NGF19_25750</name>
</gene>
<accession>A0ABT0ZKM2</accession>
<evidence type="ECO:0000256" key="2">
    <source>
        <dbReference type="ARBA" id="ARBA00022801"/>
    </source>
</evidence>
<dbReference type="PIRSF" id="PIRSF001235">
    <property type="entry name" value="Amidase_carbamoylase"/>
    <property type="match status" value="1"/>
</dbReference>
<dbReference type="Gene3D" id="3.40.630.10">
    <property type="entry name" value="Zn peptidases"/>
    <property type="match status" value="1"/>
</dbReference>
<comment type="similarity">
    <text evidence="1">Belongs to the peptidase M20 family.</text>
</comment>
<evidence type="ECO:0000313" key="3">
    <source>
        <dbReference type="EMBL" id="MCN9244143.1"/>
    </source>
</evidence>
<proteinExistence type="inferred from homology"/>
<name>A0ABT0ZKM2_9ACTN</name>
<dbReference type="SUPFAM" id="SSF53187">
    <property type="entry name" value="Zn-dependent exopeptidases"/>
    <property type="match status" value="1"/>
</dbReference>
<dbReference type="PANTHER" id="PTHR32494">
    <property type="entry name" value="ALLANTOATE DEIMINASE-RELATED"/>
    <property type="match status" value="1"/>
</dbReference>
<dbReference type="Proteomes" id="UP001523219">
    <property type="component" value="Unassembled WGS sequence"/>
</dbReference>
<reference evidence="3 4" key="1">
    <citation type="submission" date="2022-05" db="EMBL/GenBank/DDBJ databases">
        <title>Streptomyces sp. nov. RY43-2 isolated from soil of a peat swamp forest.</title>
        <authorList>
            <person name="Kanchanasin P."/>
            <person name="Tanasupawat S."/>
            <person name="Phongsopitanun W."/>
        </authorList>
    </citation>
    <scope>NUCLEOTIDE SEQUENCE [LARGE SCALE GENOMIC DNA]</scope>
    <source>
        <strain evidence="3 4">RY43-2</strain>
    </source>
</reference>